<reference evidence="1" key="1">
    <citation type="submission" date="2021-02" db="EMBL/GenBank/DDBJ databases">
        <authorList>
            <consortium name="DOE Joint Genome Institute"/>
            <person name="Ahrendt S."/>
            <person name="Looney B.P."/>
            <person name="Miyauchi S."/>
            <person name="Morin E."/>
            <person name="Drula E."/>
            <person name="Courty P.E."/>
            <person name="Chicoki N."/>
            <person name="Fauchery L."/>
            <person name="Kohler A."/>
            <person name="Kuo A."/>
            <person name="Labutti K."/>
            <person name="Pangilinan J."/>
            <person name="Lipzen A."/>
            <person name="Riley R."/>
            <person name="Andreopoulos W."/>
            <person name="He G."/>
            <person name="Johnson J."/>
            <person name="Barry K.W."/>
            <person name="Grigoriev I.V."/>
            <person name="Nagy L."/>
            <person name="Hibbett D."/>
            <person name="Henrissat B."/>
            <person name="Matheny P.B."/>
            <person name="Labbe J."/>
            <person name="Martin F."/>
        </authorList>
    </citation>
    <scope>NUCLEOTIDE SEQUENCE</scope>
    <source>
        <strain evidence="1">EC-137</strain>
    </source>
</reference>
<protein>
    <submittedName>
        <fullName evidence="1">Uncharacterized protein</fullName>
    </submittedName>
</protein>
<evidence type="ECO:0000313" key="1">
    <source>
        <dbReference type="EMBL" id="KAI0031458.1"/>
    </source>
</evidence>
<comment type="caution">
    <text evidence="1">The sequence shown here is derived from an EMBL/GenBank/DDBJ whole genome shotgun (WGS) entry which is preliminary data.</text>
</comment>
<name>A0ACB8QIP7_9AGAM</name>
<reference evidence="1" key="2">
    <citation type="journal article" date="2022" name="New Phytol.">
        <title>Evolutionary transition to the ectomycorrhizal habit in the genomes of a hyperdiverse lineage of mushroom-forming fungi.</title>
        <authorList>
            <person name="Looney B."/>
            <person name="Miyauchi S."/>
            <person name="Morin E."/>
            <person name="Drula E."/>
            <person name="Courty P.E."/>
            <person name="Kohler A."/>
            <person name="Kuo A."/>
            <person name="LaButti K."/>
            <person name="Pangilinan J."/>
            <person name="Lipzen A."/>
            <person name="Riley R."/>
            <person name="Andreopoulos W."/>
            <person name="He G."/>
            <person name="Johnson J."/>
            <person name="Nolan M."/>
            <person name="Tritt A."/>
            <person name="Barry K.W."/>
            <person name="Grigoriev I.V."/>
            <person name="Nagy L.G."/>
            <person name="Hibbett D."/>
            <person name="Henrissat B."/>
            <person name="Matheny P.B."/>
            <person name="Labbe J."/>
            <person name="Martin F.M."/>
        </authorList>
    </citation>
    <scope>NUCLEOTIDE SEQUENCE</scope>
    <source>
        <strain evidence="1">EC-137</strain>
    </source>
</reference>
<keyword evidence="2" id="KW-1185">Reference proteome</keyword>
<dbReference type="Proteomes" id="UP000814128">
    <property type="component" value="Unassembled WGS sequence"/>
</dbReference>
<proteinExistence type="predicted"/>
<accession>A0ACB8QIP7</accession>
<organism evidence="1 2">
    <name type="scientific">Vararia minispora EC-137</name>
    <dbReference type="NCBI Taxonomy" id="1314806"/>
    <lineage>
        <taxon>Eukaryota</taxon>
        <taxon>Fungi</taxon>
        <taxon>Dikarya</taxon>
        <taxon>Basidiomycota</taxon>
        <taxon>Agaricomycotina</taxon>
        <taxon>Agaricomycetes</taxon>
        <taxon>Russulales</taxon>
        <taxon>Lachnocladiaceae</taxon>
        <taxon>Vararia</taxon>
    </lineage>
</organism>
<gene>
    <name evidence="1" type="ORF">K488DRAFT_86789</name>
</gene>
<sequence length="557" mass="63203">MEELLIDARRRFNSLAPIFTLPTELVNEVLLILREEWPTKGSSNRKDREKHPVLLNWITVSHVCYAFRQIMLSQAVLWSEIDCTKISFPWAQEMFLRSGTAPLDITADLERYGTQAMGLFSAMCRGHRLRDLEIFTTHTIVDSFLNLCGDTLPSLEFLSLVRRKGYGYDGVSAARLASLVPAVTELELQDVVMYFPPSGRVSFGELTRLDISCEILEWPNTNNGLQNPDPTLSYEQFCSFFAALPRLSFLRLVDALPFMASPVNAPWLTDNNDPIPMPRTLTKLCLWANARKRSSFALYPRLQIPPAADTLWQFDSEEDEDGSDVPSRGLIFAAALHKYSARVVFLGDYVDDKPEVEGGHSTSLWIWGPQCSIDYKATTISPLETYISHVSVFTPDDTPWTDEDHMPLQHAHMPDVVHFSLIGFDLYDRVENWLDLFPRAPNIHRLDVVEHASSKALLEALLDPRSGSLPLPALDTLLLGINHDPMTVSHGFFDSYHSPWDNHHFEIIDPLLVSVIKRRRELDAPLRVVGLPKQVQQLRWLDVIGLGVEFVFMESTC</sequence>
<evidence type="ECO:0000313" key="2">
    <source>
        <dbReference type="Proteomes" id="UP000814128"/>
    </source>
</evidence>
<dbReference type="EMBL" id="MU273579">
    <property type="protein sequence ID" value="KAI0031458.1"/>
    <property type="molecule type" value="Genomic_DNA"/>
</dbReference>